<accession>A0ABW5UJW8</accession>
<gene>
    <name evidence="2" type="primary">yaaA</name>
    <name evidence="2" type="ORF">ACFSW6_02440</name>
</gene>
<comment type="similarity">
    <text evidence="1">Belongs to the UPF0246 family.</text>
</comment>
<protein>
    <recommendedName>
        <fullName evidence="1">UPF0246 protein ACFSW6_02440</fullName>
    </recommendedName>
</protein>
<dbReference type="Pfam" id="PF03883">
    <property type="entry name" value="H2O2_YaaD"/>
    <property type="match status" value="1"/>
</dbReference>
<evidence type="ECO:0000313" key="2">
    <source>
        <dbReference type="EMBL" id="MFD2752929.1"/>
    </source>
</evidence>
<dbReference type="RefSeq" id="WP_066472732.1">
    <property type="nucleotide sequence ID" value="NZ_BCNT01000003.1"/>
</dbReference>
<dbReference type="EMBL" id="JBHUMV010000001">
    <property type="protein sequence ID" value="MFD2752929.1"/>
    <property type="molecule type" value="Genomic_DNA"/>
</dbReference>
<dbReference type="InterPro" id="IPR005583">
    <property type="entry name" value="YaaA"/>
</dbReference>
<evidence type="ECO:0000313" key="3">
    <source>
        <dbReference type="Proteomes" id="UP001597463"/>
    </source>
</evidence>
<dbReference type="HAMAP" id="MF_00652">
    <property type="entry name" value="UPF0246"/>
    <property type="match status" value="1"/>
</dbReference>
<dbReference type="PANTHER" id="PTHR30283">
    <property type="entry name" value="PEROXIDE STRESS RESPONSE PROTEIN YAAA"/>
    <property type="match status" value="1"/>
</dbReference>
<reference evidence="3" key="1">
    <citation type="journal article" date="2019" name="Int. J. Syst. Evol. Microbiol.">
        <title>The Global Catalogue of Microorganisms (GCM) 10K type strain sequencing project: providing services to taxonomists for standard genome sequencing and annotation.</title>
        <authorList>
            <consortium name="The Broad Institute Genomics Platform"/>
            <consortium name="The Broad Institute Genome Sequencing Center for Infectious Disease"/>
            <person name="Wu L."/>
            <person name="Ma J."/>
        </authorList>
    </citation>
    <scope>NUCLEOTIDE SEQUENCE [LARGE SCALE GENOMIC DNA]</scope>
    <source>
        <strain evidence="3">TISTR 1906</strain>
    </source>
</reference>
<dbReference type="PANTHER" id="PTHR30283:SF4">
    <property type="entry name" value="PEROXIDE STRESS RESISTANCE PROTEIN YAAA"/>
    <property type="match status" value="1"/>
</dbReference>
<dbReference type="NCBIfam" id="NF002542">
    <property type="entry name" value="PRK02101.1-3"/>
    <property type="match status" value="1"/>
</dbReference>
<name>A0ABW5UJW8_9BURK</name>
<dbReference type="Proteomes" id="UP001597463">
    <property type="component" value="Unassembled WGS sequence"/>
</dbReference>
<sequence length="261" mass="29542">MLFLISPAKSLDYETPLPKDLPHTLPVFKQQPLELIEVLRGKSPQELSELMGISDKLAVLNVARYEAFSARFTAGNARQAVLAFNGDVYEGLDAHSLKPRELDWAQEHVVILSGLYGVLRPLDWLQPYRLEMGTRLATDKGSNLYQFWGSQIADYLNERSAAQPEAERVVVNLASQEYFKSVDLKTLKAPVVECVFEDFKGGQYKIISFYAKRARGLMVRWAVQHKARRVADLRKFDLDGYAYAATASTPERLVFRRKVAG</sequence>
<keyword evidence="3" id="KW-1185">Reference proteome</keyword>
<proteinExistence type="inferred from homology"/>
<comment type="caution">
    <text evidence="2">The sequence shown here is derived from an EMBL/GenBank/DDBJ whole genome shotgun (WGS) entry which is preliminary data.</text>
</comment>
<evidence type="ECO:0000256" key="1">
    <source>
        <dbReference type="HAMAP-Rule" id="MF_00652"/>
    </source>
</evidence>
<organism evidence="2 3">
    <name type="scientific">Comamonas terrae</name>
    <dbReference type="NCBI Taxonomy" id="673548"/>
    <lineage>
        <taxon>Bacteria</taxon>
        <taxon>Pseudomonadati</taxon>
        <taxon>Pseudomonadota</taxon>
        <taxon>Betaproteobacteria</taxon>
        <taxon>Burkholderiales</taxon>
        <taxon>Comamonadaceae</taxon>
        <taxon>Comamonas</taxon>
    </lineage>
</organism>